<comment type="caution">
    <text evidence="2">The sequence shown here is derived from an EMBL/GenBank/DDBJ whole genome shotgun (WGS) entry which is preliminary data.</text>
</comment>
<dbReference type="AlphaFoldDB" id="A0A1Y3E8H4"/>
<gene>
    <name evidence="2" type="ORF">D917_02531</name>
</gene>
<organism evidence="2 3">
    <name type="scientific">Trichinella nativa</name>
    <dbReference type="NCBI Taxonomy" id="6335"/>
    <lineage>
        <taxon>Eukaryota</taxon>
        <taxon>Metazoa</taxon>
        <taxon>Ecdysozoa</taxon>
        <taxon>Nematoda</taxon>
        <taxon>Enoplea</taxon>
        <taxon>Dorylaimia</taxon>
        <taxon>Trichinellida</taxon>
        <taxon>Trichinellidae</taxon>
        <taxon>Trichinella</taxon>
    </lineage>
</organism>
<dbReference type="EMBL" id="LVZM01024224">
    <property type="protein sequence ID" value="OUC39458.1"/>
    <property type="molecule type" value="Genomic_DNA"/>
</dbReference>
<evidence type="ECO:0000313" key="3">
    <source>
        <dbReference type="Proteomes" id="UP000243006"/>
    </source>
</evidence>
<dbReference type="Proteomes" id="UP000243006">
    <property type="component" value="Unassembled WGS sequence"/>
</dbReference>
<feature type="compositionally biased region" description="Polar residues" evidence="1">
    <location>
        <begin position="28"/>
        <end position="41"/>
    </location>
</feature>
<evidence type="ECO:0000256" key="1">
    <source>
        <dbReference type="SAM" id="MobiDB-lite"/>
    </source>
</evidence>
<sequence>MQAMHIGSQNPYQSGAASSSHHHHIASQNTYPHVQHQQTPGSRPAMGTYHYASRVPPPQAMMQAAQMRYVSSAFLNGYSNEMAPGSYQHHMAGAGGRSADVWAAGPSSRMPHSLPPQHQQLIPSANVGVDWKIPAGGTSTQAGTVE</sequence>
<proteinExistence type="predicted"/>
<name>A0A1Y3E8H4_9BILA</name>
<accession>A0A1Y3E8H4</accession>
<feature type="region of interest" description="Disordered" evidence="1">
    <location>
        <begin position="1"/>
        <end position="45"/>
    </location>
</feature>
<protein>
    <submittedName>
        <fullName evidence="2">Uncharacterized protein</fullName>
    </submittedName>
</protein>
<reference evidence="2 3" key="1">
    <citation type="submission" date="2015-04" db="EMBL/GenBank/DDBJ databases">
        <title>Draft genome of the roundworm Trichinella nativa.</title>
        <authorList>
            <person name="Mitreva M."/>
        </authorList>
    </citation>
    <scope>NUCLEOTIDE SEQUENCE [LARGE SCALE GENOMIC DNA]</scope>
    <source>
        <strain evidence="2 3">ISS45</strain>
    </source>
</reference>
<evidence type="ECO:0000313" key="2">
    <source>
        <dbReference type="EMBL" id="OUC39458.1"/>
    </source>
</evidence>